<dbReference type="PIRSF" id="PIRSF000705">
    <property type="entry name" value="DNK"/>
    <property type="match status" value="1"/>
</dbReference>
<dbReference type="GO" id="GO:0004138">
    <property type="term" value="F:deoxyguanosine kinase activity"/>
    <property type="evidence" value="ECO:0007669"/>
    <property type="project" value="UniProtKB-EC"/>
</dbReference>
<keyword evidence="2" id="KW-0067">ATP-binding</keyword>
<dbReference type="PANTHER" id="PTHR10513:SF46">
    <property type="entry name" value="DEOXYGUANOSINE KINASE"/>
    <property type="match status" value="1"/>
</dbReference>
<keyword evidence="4" id="KW-0808">Transferase</keyword>
<feature type="binding site" evidence="1">
    <location>
        <position position="37"/>
    </location>
    <ligand>
        <name>substrate</name>
    </ligand>
</feature>
<dbReference type="Gene3D" id="3.40.50.300">
    <property type="entry name" value="P-loop containing nucleotide triphosphate hydrolases"/>
    <property type="match status" value="1"/>
</dbReference>
<feature type="binding site" evidence="1">
    <location>
        <position position="87"/>
    </location>
    <ligand>
        <name>substrate</name>
    </ligand>
</feature>
<sequence>MNLERCRYIVVEGPIGAGKTSLARNMATRLNYSLMLEQPEANPFLEKFYGDMSRHTLSTQLFFLIQRMQQLQSMERENVFSRSVISDFLFEKDRLFADVTLSEPEHGLYRQIREHMPLNAPRPDLVIYLQAAPEILIRRIRQRGNALEQRISEDYLRRLTERYMRFFYEYDQAPVMIVNSEHIDLAHNLADLDMLLARIDQMRSAREYFNVGAS</sequence>
<dbReference type="PhylomeDB" id="Q82Y19"/>
<dbReference type="InterPro" id="IPR002624">
    <property type="entry name" value="DCK/DGK"/>
</dbReference>
<evidence type="ECO:0000313" key="4">
    <source>
        <dbReference type="EMBL" id="CAD83982.1"/>
    </source>
</evidence>
<dbReference type="eggNOG" id="COG1428">
    <property type="taxonomic scope" value="Bacteria"/>
</dbReference>
<dbReference type="HOGENOM" id="CLU_030466_2_0_4"/>
<feature type="binding site" evidence="1">
    <location>
        <position position="49"/>
    </location>
    <ligand>
        <name>substrate</name>
    </ligand>
</feature>
<evidence type="ECO:0000313" key="5">
    <source>
        <dbReference type="Proteomes" id="UP000001416"/>
    </source>
</evidence>
<dbReference type="SUPFAM" id="SSF52540">
    <property type="entry name" value="P-loop containing nucleoside triphosphate hydrolases"/>
    <property type="match status" value="1"/>
</dbReference>
<dbReference type="PANTHER" id="PTHR10513">
    <property type="entry name" value="DEOXYNUCLEOSIDE KINASE"/>
    <property type="match status" value="1"/>
</dbReference>
<dbReference type="GO" id="GO:0005524">
    <property type="term" value="F:ATP binding"/>
    <property type="evidence" value="ECO:0007669"/>
    <property type="project" value="UniProtKB-KW"/>
</dbReference>
<feature type="binding site" evidence="2">
    <location>
        <begin position="13"/>
        <end position="21"/>
    </location>
    <ligand>
        <name>ATP</name>
        <dbReference type="ChEBI" id="CHEBI:30616"/>
    </ligand>
</feature>
<reference evidence="4 5" key="1">
    <citation type="journal article" date="2003" name="J. Bacteriol.">
        <title>Complete genome sequence of the ammonia-oxidizing bacterium and obligate chemolithoautotroph Nitrosomonas europaea.</title>
        <authorList>
            <person name="Chain P."/>
            <person name="Lamerdin J."/>
            <person name="Larimer F."/>
            <person name="Regala W."/>
            <person name="Land M."/>
            <person name="Hauser L."/>
            <person name="Hooper A."/>
            <person name="Klotz M."/>
            <person name="Norton J."/>
            <person name="Sayavedra-Soto L."/>
            <person name="Arciero D."/>
            <person name="Hommes N."/>
            <person name="Whittaker M."/>
            <person name="Arp D."/>
        </authorList>
    </citation>
    <scope>NUCLEOTIDE SEQUENCE [LARGE SCALE GENOMIC DNA]</scope>
    <source>
        <strain evidence="5">ATCC 19718 / CIP 103999 / KCTC 2705 / NBRC 14298</strain>
    </source>
</reference>
<dbReference type="AlphaFoldDB" id="Q82Y19"/>
<feature type="binding site" evidence="1">
    <location>
        <position position="60"/>
    </location>
    <ligand>
        <name>substrate</name>
    </ligand>
</feature>
<evidence type="ECO:0000259" key="3">
    <source>
        <dbReference type="Pfam" id="PF01712"/>
    </source>
</evidence>
<name>Q82Y19_NITEU</name>
<keyword evidence="2" id="KW-0547">Nucleotide-binding</keyword>
<feature type="binding site" evidence="1">
    <location>
        <position position="82"/>
    </location>
    <ligand>
        <name>substrate</name>
    </ligand>
</feature>
<proteinExistence type="predicted"/>
<gene>
    <name evidence="4" type="ordered locus">NE0071</name>
</gene>
<accession>Q82Y19</accession>
<dbReference type="InterPro" id="IPR031314">
    <property type="entry name" value="DNK_dom"/>
</dbReference>
<evidence type="ECO:0000256" key="1">
    <source>
        <dbReference type="PIRSR" id="PIRSR000705-2"/>
    </source>
</evidence>
<dbReference type="InterPro" id="IPR050566">
    <property type="entry name" value="Deoxyribonucleoside_kinase"/>
</dbReference>
<dbReference type="STRING" id="228410.NE0071"/>
<evidence type="ECO:0000256" key="2">
    <source>
        <dbReference type="PIRSR" id="PIRSR000705-3"/>
    </source>
</evidence>
<dbReference type="EC" id="2.7.1.113" evidence="4"/>
<keyword evidence="4" id="KW-0418">Kinase</keyword>
<dbReference type="GeneID" id="87103285"/>
<dbReference type="KEGG" id="neu:NE0071"/>
<keyword evidence="5" id="KW-1185">Reference proteome</keyword>
<dbReference type="Proteomes" id="UP000001416">
    <property type="component" value="Chromosome"/>
</dbReference>
<dbReference type="Pfam" id="PF01712">
    <property type="entry name" value="dNK"/>
    <property type="match status" value="1"/>
</dbReference>
<organism evidence="4 5">
    <name type="scientific">Nitrosomonas europaea (strain ATCC 19718 / CIP 103999 / KCTC 2705 / NBRC 14298)</name>
    <dbReference type="NCBI Taxonomy" id="228410"/>
    <lineage>
        <taxon>Bacteria</taxon>
        <taxon>Pseudomonadati</taxon>
        <taxon>Pseudomonadota</taxon>
        <taxon>Betaproteobacteria</taxon>
        <taxon>Nitrosomonadales</taxon>
        <taxon>Nitrosomonadaceae</taxon>
        <taxon>Nitrosomonas</taxon>
    </lineage>
</organism>
<feature type="binding site" evidence="1">
    <location>
        <position position="148"/>
    </location>
    <ligand>
        <name>substrate</name>
    </ligand>
</feature>
<dbReference type="CDD" id="cd01673">
    <property type="entry name" value="dNK"/>
    <property type="match status" value="1"/>
</dbReference>
<dbReference type="GO" id="GO:0005737">
    <property type="term" value="C:cytoplasm"/>
    <property type="evidence" value="ECO:0007669"/>
    <property type="project" value="TreeGrafter"/>
</dbReference>
<dbReference type="EMBL" id="AL954747">
    <property type="protein sequence ID" value="CAD83982.1"/>
    <property type="molecule type" value="Genomic_DNA"/>
</dbReference>
<dbReference type="OrthoDB" id="9776634at2"/>
<dbReference type="RefSeq" id="WP_011110723.1">
    <property type="nucleotide sequence ID" value="NC_004757.1"/>
</dbReference>
<protein>
    <submittedName>
        <fullName evidence="4">Deoxynucleoside kinase</fullName>
        <ecNumber evidence="4">2.7.1.113</ecNumber>
    </submittedName>
</protein>
<dbReference type="InterPro" id="IPR027417">
    <property type="entry name" value="P-loop_NTPase"/>
</dbReference>
<feature type="binding site" evidence="2">
    <location>
        <begin position="139"/>
        <end position="143"/>
    </location>
    <ligand>
        <name>ATP</name>
        <dbReference type="ChEBI" id="CHEBI:30616"/>
    </ligand>
</feature>
<feature type="domain" description="Deoxynucleoside kinase" evidence="3">
    <location>
        <begin position="9"/>
        <end position="200"/>
    </location>
</feature>